<feature type="compositionally biased region" description="Low complexity" evidence="1">
    <location>
        <begin position="311"/>
        <end position="340"/>
    </location>
</feature>
<keyword evidence="2" id="KW-0812">Transmembrane</keyword>
<proteinExistence type="predicted"/>
<feature type="transmembrane region" description="Helical" evidence="2">
    <location>
        <begin position="57"/>
        <end position="79"/>
    </location>
</feature>
<dbReference type="Pfam" id="PF20152">
    <property type="entry name" value="DUF6534"/>
    <property type="match status" value="1"/>
</dbReference>
<comment type="caution">
    <text evidence="4">The sequence shown here is derived from an EMBL/GenBank/DDBJ whole genome shotgun (WGS) entry which is preliminary data.</text>
</comment>
<feature type="compositionally biased region" description="Basic and acidic residues" evidence="1">
    <location>
        <begin position="283"/>
        <end position="298"/>
    </location>
</feature>
<dbReference type="InterPro" id="IPR045339">
    <property type="entry name" value="DUF6534"/>
</dbReference>
<evidence type="ECO:0000259" key="3">
    <source>
        <dbReference type="Pfam" id="PF20152"/>
    </source>
</evidence>
<protein>
    <recommendedName>
        <fullName evidence="3">DUF6534 domain-containing protein</fullName>
    </recommendedName>
</protein>
<dbReference type="EMBL" id="AYKW01000001">
    <property type="protein sequence ID" value="PIL37588.1"/>
    <property type="molecule type" value="Genomic_DNA"/>
</dbReference>
<feature type="transmembrane region" description="Helical" evidence="2">
    <location>
        <begin position="239"/>
        <end position="263"/>
    </location>
</feature>
<sequence>MADPPTSLHSLLARTPKGLGPSWGAFFIGSIIGVFLNVFSLILGYKYFRLYPTDSRFLRWLVIIVLPLGLFQTVTSVYTCYWHLVVGHANPELQILENWSFIAFGPVSVVTIFLCQLFFAHRVFRLGGFYRVLAFLAALGMLTSLGMDIALTVECFILPNLLSFQPITWIFLGIYGATMFTDVILTCALVFMLWRRRSGRSRRTDTVIASIIAYTVSSGLVFTLIGVVSFVFALVEHGNLIYCALEALGVQVYVISMLTAIILRKAFAVRMRTDDELPTAAFEPKKGDHDGRKRRDQGQPEAGRLSTLAFVTVPGGTESTSTETTSGMVSSTVGQSSSQGASETTDHTAVSV</sequence>
<dbReference type="STRING" id="1077348.A0A2G8SVG8"/>
<feature type="transmembrane region" description="Helical" evidence="2">
    <location>
        <begin position="206"/>
        <end position="233"/>
    </location>
</feature>
<evidence type="ECO:0000256" key="2">
    <source>
        <dbReference type="SAM" id="Phobius"/>
    </source>
</evidence>
<feature type="transmembrane region" description="Helical" evidence="2">
    <location>
        <begin position="99"/>
        <end position="120"/>
    </location>
</feature>
<feature type="domain" description="DUF6534" evidence="3">
    <location>
        <begin position="179"/>
        <end position="265"/>
    </location>
</feature>
<dbReference type="PANTHER" id="PTHR40465">
    <property type="entry name" value="CHROMOSOME 1, WHOLE GENOME SHOTGUN SEQUENCE"/>
    <property type="match status" value="1"/>
</dbReference>
<reference evidence="4 5" key="1">
    <citation type="journal article" date="2015" name="Sci. Rep.">
        <title>Chromosome-level genome map provides insights into diverse defense mechanisms in the medicinal fungus Ganoderma sinense.</title>
        <authorList>
            <person name="Zhu Y."/>
            <person name="Xu J."/>
            <person name="Sun C."/>
            <person name="Zhou S."/>
            <person name="Xu H."/>
            <person name="Nelson D.R."/>
            <person name="Qian J."/>
            <person name="Song J."/>
            <person name="Luo H."/>
            <person name="Xiang L."/>
            <person name="Li Y."/>
            <person name="Xu Z."/>
            <person name="Ji A."/>
            <person name="Wang L."/>
            <person name="Lu S."/>
            <person name="Hayward A."/>
            <person name="Sun W."/>
            <person name="Li X."/>
            <person name="Schwartz D.C."/>
            <person name="Wang Y."/>
            <person name="Chen S."/>
        </authorList>
    </citation>
    <scope>NUCLEOTIDE SEQUENCE [LARGE SCALE GENOMIC DNA]</scope>
    <source>
        <strain evidence="4 5">ZZ0214-1</strain>
    </source>
</reference>
<dbReference type="PANTHER" id="PTHR40465:SF1">
    <property type="entry name" value="DUF6534 DOMAIN-CONTAINING PROTEIN"/>
    <property type="match status" value="1"/>
</dbReference>
<feature type="compositionally biased region" description="Polar residues" evidence="1">
    <location>
        <begin position="341"/>
        <end position="352"/>
    </location>
</feature>
<dbReference type="AlphaFoldDB" id="A0A2G8SVG8"/>
<accession>A0A2G8SVG8</accession>
<dbReference type="OrthoDB" id="2745105at2759"/>
<evidence type="ECO:0000313" key="5">
    <source>
        <dbReference type="Proteomes" id="UP000230002"/>
    </source>
</evidence>
<dbReference type="Proteomes" id="UP000230002">
    <property type="component" value="Unassembled WGS sequence"/>
</dbReference>
<feature type="region of interest" description="Disordered" evidence="1">
    <location>
        <begin position="279"/>
        <end position="352"/>
    </location>
</feature>
<feature type="transmembrane region" description="Helical" evidence="2">
    <location>
        <begin position="132"/>
        <end position="161"/>
    </location>
</feature>
<keyword evidence="2" id="KW-1133">Transmembrane helix</keyword>
<keyword evidence="5" id="KW-1185">Reference proteome</keyword>
<gene>
    <name evidence="4" type="ORF">GSI_01282</name>
</gene>
<evidence type="ECO:0000256" key="1">
    <source>
        <dbReference type="SAM" id="MobiDB-lite"/>
    </source>
</evidence>
<organism evidence="4 5">
    <name type="scientific">Ganoderma sinense ZZ0214-1</name>
    <dbReference type="NCBI Taxonomy" id="1077348"/>
    <lineage>
        <taxon>Eukaryota</taxon>
        <taxon>Fungi</taxon>
        <taxon>Dikarya</taxon>
        <taxon>Basidiomycota</taxon>
        <taxon>Agaricomycotina</taxon>
        <taxon>Agaricomycetes</taxon>
        <taxon>Polyporales</taxon>
        <taxon>Polyporaceae</taxon>
        <taxon>Ganoderma</taxon>
    </lineage>
</organism>
<feature type="transmembrane region" description="Helical" evidence="2">
    <location>
        <begin position="23"/>
        <end position="45"/>
    </location>
</feature>
<evidence type="ECO:0000313" key="4">
    <source>
        <dbReference type="EMBL" id="PIL37588.1"/>
    </source>
</evidence>
<name>A0A2G8SVG8_9APHY</name>
<keyword evidence="2" id="KW-0472">Membrane</keyword>
<feature type="transmembrane region" description="Helical" evidence="2">
    <location>
        <begin position="167"/>
        <end position="194"/>
    </location>
</feature>